<accession>A0A4C1YWC1</accession>
<proteinExistence type="predicted"/>
<dbReference type="AlphaFoldDB" id="A0A4C1YWC1"/>
<evidence type="ECO:0000313" key="1">
    <source>
        <dbReference type="EMBL" id="GBP79520.1"/>
    </source>
</evidence>
<evidence type="ECO:0000313" key="2">
    <source>
        <dbReference type="Proteomes" id="UP000299102"/>
    </source>
</evidence>
<comment type="caution">
    <text evidence="1">The sequence shown here is derived from an EMBL/GenBank/DDBJ whole genome shotgun (WGS) entry which is preliminary data.</text>
</comment>
<reference evidence="1 2" key="1">
    <citation type="journal article" date="2019" name="Commun. Biol.">
        <title>The bagworm genome reveals a unique fibroin gene that provides high tensile strength.</title>
        <authorList>
            <person name="Kono N."/>
            <person name="Nakamura H."/>
            <person name="Ohtoshi R."/>
            <person name="Tomita M."/>
            <person name="Numata K."/>
            <person name="Arakawa K."/>
        </authorList>
    </citation>
    <scope>NUCLEOTIDE SEQUENCE [LARGE SCALE GENOMIC DNA]</scope>
</reference>
<sequence>MCVYEEPRQITAARSRAAAIRRKSHGGVCSPILYGLPTHRPNREVEPTYYRLVFLYPIEHGKHQNRREITAISNMRSGRVQRSRAIRAARAPVPNPAALIIPHTRKLISLRSTLVNGPVY</sequence>
<organism evidence="1 2">
    <name type="scientific">Eumeta variegata</name>
    <name type="common">Bagworm moth</name>
    <name type="synonym">Eumeta japonica</name>
    <dbReference type="NCBI Taxonomy" id="151549"/>
    <lineage>
        <taxon>Eukaryota</taxon>
        <taxon>Metazoa</taxon>
        <taxon>Ecdysozoa</taxon>
        <taxon>Arthropoda</taxon>
        <taxon>Hexapoda</taxon>
        <taxon>Insecta</taxon>
        <taxon>Pterygota</taxon>
        <taxon>Neoptera</taxon>
        <taxon>Endopterygota</taxon>
        <taxon>Lepidoptera</taxon>
        <taxon>Glossata</taxon>
        <taxon>Ditrysia</taxon>
        <taxon>Tineoidea</taxon>
        <taxon>Psychidae</taxon>
        <taxon>Oiketicinae</taxon>
        <taxon>Eumeta</taxon>
    </lineage>
</organism>
<name>A0A4C1YWC1_EUMVA</name>
<keyword evidence="2" id="KW-1185">Reference proteome</keyword>
<protein>
    <submittedName>
        <fullName evidence="1">Uncharacterized protein</fullName>
    </submittedName>
</protein>
<gene>
    <name evidence="1" type="ORF">EVAR_89886_1</name>
</gene>
<dbReference type="EMBL" id="BGZK01001417">
    <property type="protein sequence ID" value="GBP79520.1"/>
    <property type="molecule type" value="Genomic_DNA"/>
</dbReference>
<dbReference type="Proteomes" id="UP000299102">
    <property type="component" value="Unassembled WGS sequence"/>
</dbReference>